<dbReference type="Pfam" id="PF01541">
    <property type="entry name" value="GIY-YIG"/>
    <property type="match status" value="1"/>
</dbReference>
<dbReference type="PANTHER" id="PTHR34477">
    <property type="entry name" value="UPF0213 PROTEIN YHBQ"/>
    <property type="match status" value="1"/>
</dbReference>
<name>A0AB38YF12_9GAMM</name>
<dbReference type="CDD" id="cd10456">
    <property type="entry name" value="GIY-YIG_UPF0213"/>
    <property type="match status" value="1"/>
</dbReference>
<proteinExistence type="inferred from homology"/>
<dbReference type="SUPFAM" id="SSF82771">
    <property type="entry name" value="GIY-YIG endonuclease"/>
    <property type="match status" value="1"/>
</dbReference>
<evidence type="ECO:0000313" key="3">
    <source>
        <dbReference type="EMBL" id="WLD57936.1"/>
    </source>
</evidence>
<dbReference type="EMBL" id="CP101717">
    <property type="protein sequence ID" value="WLD57936.1"/>
    <property type="molecule type" value="Genomic_DNA"/>
</dbReference>
<organism evidence="3">
    <name type="scientific">Salinispirillum sp. LH 10-3-1</name>
    <dbReference type="NCBI Taxonomy" id="2952525"/>
    <lineage>
        <taxon>Bacteria</taxon>
        <taxon>Pseudomonadati</taxon>
        <taxon>Pseudomonadota</taxon>
        <taxon>Gammaproteobacteria</taxon>
        <taxon>Oceanospirillales</taxon>
        <taxon>Saccharospirillaceae</taxon>
        <taxon>Salinispirillum</taxon>
    </lineage>
</organism>
<sequence length="93" mass="10678">MNKKQPKDNKNKECWAVYVLRCADTSLYTGVTTDVTRRVRQHNGELVGGARYTRARRPVCVVYEETWGSRAEACRREAEIKALTRADKLALFT</sequence>
<dbReference type="PROSITE" id="PS50164">
    <property type="entry name" value="GIY_YIG"/>
    <property type="match status" value="1"/>
</dbReference>
<dbReference type="RefSeq" id="WP_304995219.1">
    <property type="nucleotide sequence ID" value="NZ_CP101717.1"/>
</dbReference>
<feature type="domain" description="GIY-YIG" evidence="2">
    <location>
        <begin position="13"/>
        <end position="90"/>
    </location>
</feature>
<reference evidence="3" key="1">
    <citation type="submission" date="2022-07" db="EMBL/GenBank/DDBJ databases">
        <title>Complete genome sequence of Salinispirillum sp. LH10-3-1 capable of multiple carbohydrate inversion isolated from a soda lake.</title>
        <authorList>
            <person name="Liu J."/>
            <person name="Zhai Y."/>
            <person name="Zhang H."/>
            <person name="Yang H."/>
            <person name="Qu J."/>
            <person name="Li J."/>
        </authorList>
    </citation>
    <scope>NUCLEOTIDE SEQUENCE</scope>
    <source>
        <strain evidence="3">LH 10-3-1</strain>
    </source>
</reference>
<accession>A0AB38YF12</accession>
<dbReference type="InterPro" id="IPR035901">
    <property type="entry name" value="GIY-YIG_endonuc_sf"/>
</dbReference>
<gene>
    <name evidence="3" type="ORF">NFC81_14660</name>
</gene>
<dbReference type="AlphaFoldDB" id="A0AB38YF12"/>
<evidence type="ECO:0000256" key="1">
    <source>
        <dbReference type="ARBA" id="ARBA00007435"/>
    </source>
</evidence>
<comment type="similarity">
    <text evidence="1">Belongs to the UPF0213 family.</text>
</comment>
<dbReference type="InterPro" id="IPR000305">
    <property type="entry name" value="GIY-YIG_endonuc"/>
</dbReference>
<dbReference type="PANTHER" id="PTHR34477:SF1">
    <property type="entry name" value="UPF0213 PROTEIN YHBQ"/>
    <property type="match status" value="1"/>
</dbReference>
<dbReference type="InterPro" id="IPR050190">
    <property type="entry name" value="UPF0213_domain"/>
</dbReference>
<protein>
    <submittedName>
        <fullName evidence="3">GIY-YIG nuclease family protein</fullName>
    </submittedName>
</protein>
<dbReference type="Gene3D" id="3.40.1440.10">
    <property type="entry name" value="GIY-YIG endonuclease"/>
    <property type="match status" value="1"/>
</dbReference>
<evidence type="ECO:0000259" key="2">
    <source>
        <dbReference type="PROSITE" id="PS50164"/>
    </source>
</evidence>